<keyword evidence="7" id="KW-0539">Nucleus</keyword>
<evidence type="ECO:0000256" key="2">
    <source>
        <dbReference type="ARBA" id="ARBA00007879"/>
    </source>
</evidence>
<gene>
    <name evidence="13" type="ORF">PCANC_12124</name>
    <name evidence="12" type="ORF">PCANC_26260</name>
    <name evidence="11" type="ORF">PCASD_25702</name>
</gene>
<keyword evidence="4" id="KW-0223">Dioxygenase</keyword>
<comment type="similarity">
    <text evidence="2">Belongs to the alkB family.</text>
</comment>
<keyword evidence="3 8" id="KW-0479">Metal-binding</keyword>
<feature type="domain" description="Fe2OG dioxygenase" evidence="10">
    <location>
        <begin position="134"/>
        <end position="308"/>
    </location>
</feature>
<sequence length="319" mass="35024">MTVLDLEAHRILIPIPSIHLVPNYITPEEESYLTRKIDQVGNSNAIVKPDLSISVRAGGWQRVNGRRSMYWGGTMTPKGRLVPQSPPSFMTDEWPHVFRRLSELNIFASVTPSSSGEAALADHTAASEADSLCPPNHCLVNEYNPGDGILPHLDGLAYLPAVATISLESDTVYEFHCYSDRYRSFSARLQEGGGDGCEGTCHHEAGDQEGGGPGWKRAGDEGSGRPIAREPLFTLFVPRRSLLVIAKECYSDLLHSIPARPADLCSPHLERCLNWSHFAQGSSTSPQLSADGALVRDRRISLTCRRVHRVVKGLEGFLK</sequence>
<dbReference type="InterPro" id="IPR037151">
    <property type="entry name" value="AlkB-like_sf"/>
</dbReference>
<evidence type="ECO:0000313" key="14">
    <source>
        <dbReference type="Proteomes" id="UP000235388"/>
    </source>
</evidence>
<evidence type="ECO:0000256" key="4">
    <source>
        <dbReference type="ARBA" id="ARBA00022964"/>
    </source>
</evidence>
<evidence type="ECO:0000256" key="9">
    <source>
        <dbReference type="SAM" id="MobiDB-lite"/>
    </source>
</evidence>
<dbReference type="PANTHER" id="PTHR46030:SF1">
    <property type="entry name" value="ALPHA-KETOGLUTARATE-DEPENDENT DIOXYGENASE ALKB HOMOLOG 6"/>
    <property type="match status" value="1"/>
</dbReference>
<dbReference type="Proteomes" id="UP000235392">
    <property type="component" value="Unassembled WGS sequence"/>
</dbReference>
<dbReference type="InterPro" id="IPR005123">
    <property type="entry name" value="Oxoglu/Fe-dep_dioxygenase_dom"/>
</dbReference>
<evidence type="ECO:0000256" key="8">
    <source>
        <dbReference type="RuleBase" id="RU003682"/>
    </source>
</evidence>
<dbReference type="SUPFAM" id="SSF51197">
    <property type="entry name" value="Clavaminate synthase-like"/>
    <property type="match status" value="1"/>
</dbReference>
<dbReference type="EMBL" id="PGCJ01000160">
    <property type="protein sequence ID" value="PLW42249.1"/>
    <property type="molecule type" value="Genomic_DNA"/>
</dbReference>
<dbReference type="GO" id="GO:0005634">
    <property type="term" value="C:nucleus"/>
    <property type="evidence" value="ECO:0007669"/>
    <property type="project" value="UniProtKB-SubCell"/>
</dbReference>
<dbReference type="OrthoDB" id="412814at2759"/>
<keyword evidence="6 8" id="KW-0408">Iron</keyword>
<dbReference type="GO" id="GO:0046872">
    <property type="term" value="F:metal ion binding"/>
    <property type="evidence" value="ECO:0007669"/>
    <property type="project" value="UniProtKB-KW"/>
</dbReference>
<dbReference type="Proteomes" id="UP000235388">
    <property type="component" value="Unassembled WGS sequence"/>
</dbReference>
<dbReference type="STRING" id="200324.A0A2N5RVN4"/>
<evidence type="ECO:0000256" key="5">
    <source>
        <dbReference type="ARBA" id="ARBA00023002"/>
    </source>
</evidence>
<comment type="similarity">
    <text evidence="8">Belongs to the iron/ascorbate-dependent oxidoreductase family.</text>
</comment>
<dbReference type="EMBL" id="PGCI01001413">
    <property type="protein sequence ID" value="PLW05039.1"/>
    <property type="molecule type" value="Genomic_DNA"/>
</dbReference>
<keyword evidence="14" id="KW-1185">Reference proteome</keyword>
<evidence type="ECO:0000256" key="3">
    <source>
        <dbReference type="ARBA" id="ARBA00022723"/>
    </source>
</evidence>
<dbReference type="EMBL" id="PGCJ01001216">
    <property type="protein sequence ID" value="PLW07589.1"/>
    <property type="molecule type" value="Genomic_DNA"/>
</dbReference>
<accession>A0A2N5RVN4</accession>
<evidence type="ECO:0000313" key="12">
    <source>
        <dbReference type="EMBL" id="PLW07589.1"/>
    </source>
</evidence>
<dbReference type="PANTHER" id="PTHR46030">
    <property type="entry name" value="ALPHA-KETOGLUTARATE-DEPENDENT DIOXYGENASE ALKB HOMOLOG 6"/>
    <property type="match status" value="1"/>
</dbReference>
<reference evidence="14 15" key="1">
    <citation type="submission" date="2017-11" db="EMBL/GenBank/DDBJ databases">
        <title>De novo assembly and phasing of dikaryotic genomes from two isolates of Puccinia coronata f. sp. avenae, the causal agent of oat crown rust.</title>
        <authorList>
            <person name="Miller M.E."/>
            <person name="Zhang Y."/>
            <person name="Omidvar V."/>
            <person name="Sperschneider J."/>
            <person name="Schwessinger B."/>
            <person name="Raley C."/>
            <person name="Palmer J.M."/>
            <person name="Garnica D."/>
            <person name="Upadhyaya N."/>
            <person name="Rathjen J."/>
            <person name="Taylor J.M."/>
            <person name="Park R.F."/>
            <person name="Dodds P.N."/>
            <person name="Hirsch C.D."/>
            <person name="Kianian S.F."/>
            <person name="Figueroa M."/>
        </authorList>
    </citation>
    <scope>NUCLEOTIDE SEQUENCE [LARGE SCALE GENOMIC DNA]</scope>
    <source>
        <strain evidence="12">12NC29</strain>
        <strain evidence="11">12SD80</strain>
    </source>
</reference>
<dbReference type="PROSITE" id="PS51471">
    <property type="entry name" value="FE2OG_OXY"/>
    <property type="match status" value="1"/>
</dbReference>
<evidence type="ECO:0000313" key="11">
    <source>
        <dbReference type="EMBL" id="PLW05039.1"/>
    </source>
</evidence>
<organism evidence="11 15">
    <name type="scientific">Puccinia coronata f. sp. avenae</name>
    <dbReference type="NCBI Taxonomy" id="200324"/>
    <lineage>
        <taxon>Eukaryota</taxon>
        <taxon>Fungi</taxon>
        <taxon>Dikarya</taxon>
        <taxon>Basidiomycota</taxon>
        <taxon>Pucciniomycotina</taxon>
        <taxon>Pucciniomycetes</taxon>
        <taxon>Pucciniales</taxon>
        <taxon>Pucciniaceae</taxon>
        <taxon>Puccinia</taxon>
    </lineage>
</organism>
<protein>
    <recommendedName>
        <fullName evidence="10">Fe2OG dioxygenase domain-containing protein</fullName>
    </recommendedName>
</protein>
<dbReference type="AlphaFoldDB" id="A0A2N5RVN4"/>
<name>A0A2N5RVN4_9BASI</name>
<evidence type="ECO:0000256" key="7">
    <source>
        <dbReference type="ARBA" id="ARBA00023242"/>
    </source>
</evidence>
<dbReference type="InterPro" id="IPR032862">
    <property type="entry name" value="ALKBH6"/>
</dbReference>
<dbReference type="GO" id="GO:0051213">
    <property type="term" value="F:dioxygenase activity"/>
    <property type="evidence" value="ECO:0007669"/>
    <property type="project" value="UniProtKB-KW"/>
</dbReference>
<comment type="subcellular location">
    <subcellularLocation>
        <location evidence="1">Nucleus</location>
    </subcellularLocation>
</comment>
<proteinExistence type="inferred from homology"/>
<feature type="region of interest" description="Disordered" evidence="9">
    <location>
        <begin position="200"/>
        <end position="222"/>
    </location>
</feature>
<keyword evidence="5 8" id="KW-0560">Oxidoreductase</keyword>
<dbReference type="Gene3D" id="2.60.120.590">
    <property type="entry name" value="Alpha-ketoglutarate-dependent dioxygenase AlkB-like"/>
    <property type="match status" value="1"/>
</dbReference>
<evidence type="ECO:0000256" key="6">
    <source>
        <dbReference type="ARBA" id="ARBA00023004"/>
    </source>
</evidence>
<comment type="caution">
    <text evidence="11">The sequence shown here is derived from an EMBL/GenBank/DDBJ whole genome shotgun (WGS) entry which is preliminary data.</text>
</comment>
<evidence type="ECO:0000313" key="13">
    <source>
        <dbReference type="EMBL" id="PLW42249.1"/>
    </source>
</evidence>
<evidence type="ECO:0000313" key="15">
    <source>
        <dbReference type="Proteomes" id="UP000235392"/>
    </source>
</evidence>
<evidence type="ECO:0000259" key="10">
    <source>
        <dbReference type="PROSITE" id="PS51471"/>
    </source>
</evidence>
<evidence type="ECO:0000256" key="1">
    <source>
        <dbReference type="ARBA" id="ARBA00004123"/>
    </source>
</evidence>